<feature type="transmembrane region" description="Helical" evidence="6">
    <location>
        <begin position="128"/>
        <end position="151"/>
    </location>
</feature>
<dbReference type="GO" id="GO:0015377">
    <property type="term" value="F:chloride:monoatomic cation symporter activity"/>
    <property type="evidence" value="ECO:0007669"/>
    <property type="project" value="InterPro"/>
</dbReference>
<dbReference type="KEGG" id="acs:100554721"/>
<proteinExistence type="predicted"/>
<dbReference type="Ensembl" id="ENSACAT00000023169.3">
    <property type="protein sequence ID" value="ENSACAP00000019137.2"/>
    <property type="gene ID" value="ENSACAG00000025893.3"/>
</dbReference>
<evidence type="ECO:0000259" key="7">
    <source>
        <dbReference type="Pfam" id="PF00324"/>
    </source>
</evidence>
<dbReference type="OrthoDB" id="2020542at2759"/>
<reference evidence="8" key="2">
    <citation type="submission" date="2025-08" db="UniProtKB">
        <authorList>
            <consortium name="Ensembl"/>
        </authorList>
    </citation>
    <scope>IDENTIFICATION</scope>
</reference>
<dbReference type="eggNOG" id="KOG2083">
    <property type="taxonomic scope" value="Eukaryota"/>
</dbReference>
<evidence type="ECO:0000256" key="6">
    <source>
        <dbReference type="SAM" id="Phobius"/>
    </source>
</evidence>
<feature type="transmembrane region" description="Helical" evidence="6">
    <location>
        <begin position="207"/>
        <end position="228"/>
    </location>
</feature>
<dbReference type="InterPro" id="IPR004841">
    <property type="entry name" value="AA-permease/SLC12A_dom"/>
</dbReference>
<dbReference type="GeneTree" id="ENSGT00940000160130"/>
<feature type="transmembrane region" description="Helical" evidence="6">
    <location>
        <begin position="94"/>
        <end position="116"/>
    </location>
</feature>
<evidence type="ECO:0000256" key="3">
    <source>
        <dbReference type="ARBA" id="ARBA00022989"/>
    </source>
</evidence>
<sequence>MATPSSYSFNVKDRPFLPRDNASVRSEGQVQELFHEEAQQGSQQHYRPWWKIHLFVWEPVLFGTWDGVFTSCMINIFGVVLFLRTGWLVGNTGILMGMFLVSFVILVAFVTVLSGIGVCERCSIGSGGVYSMISTVLGGQVGGTIGLLYIFGQCVAGAMYITGFAESISDLLSFSNIWAIRGISLVVLLGLLGINLAGVKWIIRLQLLLLFLLAVSTLDFVIGSFTHLDPGKHFVNQFRFQICYVCNQINNLNQ</sequence>
<accession>H9GS05</accession>
<dbReference type="PANTHER" id="PTHR11827">
    <property type="entry name" value="SOLUTE CARRIER FAMILY 12, CATION COTRANSPORTERS"/>
    <property type="match status" value="1"/>
</dbReference>
<evidence type="ECO:0000256" key="1">
    <source>
        <dbReference type="ARBA" id="ARBA00004141"/>
    </source>
</evidence>
<feature type="domain" description="Amino acid permease/ SLC12A" evidence="7">
    <location>
        <begin position="68"/>
        <end position="228"/>
    </location>
</feature>
<keyword evidence="3 6" id="KW-1133">Transmembrane helix</keyword>
<dbReference type="InterPro" id="IPR004842">
    <property type="entry name" value="SLC12A_fam"/>
</dbReference>
<evidence type="ECO:0000256" key="2">
    <source>
        <dbReference type="ARBA" id="ARBA00022692"/>
    </source>
</evidence>
<dbReference type="InParanoid" id="H9GS05"/>
<comment type="subcellular location">
    <subcellularLocation>
        <location evidence="1">Membrane</location>
        <topology evidence="1">Multi-pass membrane protein</topology>
    </subcellularLocation>
</comment>
<feature type="transmembrane region" description="Helical" evidence="6">
    <location>
        <begin position="171"/>
        <end position="195"/>
    </location>
</feature>
<keyword evidence="4 6" id="KW-0472">Membrane</keyword>
<evidence type="ECO:0000256" key="4">
    <source>
        <dbReference type="ARBA" id="ARBA00023136"/>
    </source>
</evidence>
<feature type="region of interest" description="Disordered" evidence="5">
    <location>
        <begin position="1"/>
        <end position="20"/>
    </location>
</feature>
<dbReference type="Pfam" id="PF00324">
    <property type="entry name" value="AA_permease"/>
    <property type="match status" value="1"/>
</dbReference>
<name>H9GS05_ANOCA</name>
<organism evidence="8 9">
    <name type="scientific">Anolis carolinensis</name>
    <name type="common">Green anole</name>
    <name type="synonym">American chameleon</name>
    <dbReference type="NCBI Taxonomy" id="28377"/>
    <lineage>
        <taxon>Eukaryota</taxon>
        <taxon>Metazoa</taxon>
        <taxon>Chordata</taxon>
        <taxon>Craniata</taxon>
        <taxon>Vertebrata</taxon>
        <taxon>Euteleostomi</taxon>
        <taxon>Lepidosauria</taxon>
        <taxon>Squamata</taxon>
        <taxon>Bifurcata</taxon>
        <taxon>Unidentata</taxon>
        <taxon>Episquamata</taxon>
        <taxon>Toxicofera</taxon>
        <taxon>Iguania</taxon>
        <taxon>Dactyloidae</taxon>
        <taxon>Anolis</taxon>
    </lineage>
</organism>
<dbReference type="STRING" id="28377.ENSACAP00000019137"/>
<dbReference type="PANTHER" id="PTHR11827:SF6">
    <property type="entry name" value="SOLUTE CARRIER FAMILY 12 MEMBER 8"/>
    <property type="match status" value="1"/>
</dbReference>
<dbReference type="GO" id="GO:0016020">
    <property type="term" value="C:membrane"/>
    <property type="evidence" value="ECO:0007669"/>
    <property type="project" value="UniProtKB-SubCell"/>
</dbReference>
<protein>
    <recommendedName>
        <fullName evidence="7">Amino acid permease/ SLC12A domain-containing protein</fullName>
    </recommendedName>
</protein>
<dbReference type="Gene3D" id="1.20.1740.10">
    <property type="entry name" value="Amino acid/polyamine transporter I"/>
    <property type="match status" value="1"/>
</dbReference>
<evidence type="ECO:0000313" key="9">
    <source>
        <dbReference type="Proteomes" id="UP000001646"/>
    </source>
</evidence>
<dbReference type="Bgee" id="ENSACAG00000025893">
    <property type="expression patterns" value="Expressed in dewlap and 1 other cell type or tissue"/>
</dbReference>
<dbReference type="AlphaFoldDB" id="H9GS05"/>
<dbReference type="Proteomes" id="UP000001646">
    <property type="component" value="Unplaced"/>
</dbReference>
<reference evidence="8" key="3">
    <citation type="submission" date="2025-09" db="UniProtKB">
        <authorList>
            <consortium name="Ensembl"/>
        </authorList>
    </citation>
    <scope>IDENTIFICATION</scope>
</reference>
<keyword evidence="9" id="KW-1185">Reference proteome</keyword>
<dbReference type="HOGENOM" id="CLU_084567_0_0_1"/>
<reference evidence="8" key="1">
    <citation type="submission" date="2009-12" db="EMBL/GenBank/DDBJ databases">
        <title>The Genome Sequence of Anolis carolinensis (Green Anole Lizard).</title>
        <authorList>
            <consortium name="The Genome Sequencing Platform"/>
            <person name="Di Palma F."/>
            <person name="Alfoldi J."/>
            <person name="Heiman D."/>
            <person name="Young S."/>
            <person name="Grabherr M."/>
            <person name="Johnson J."/>
            <person name="Lander E.S."/>
            <person name="Lindblad-Toh K."/>
        </authorList>
    </citation>
    <scope>NUCLEOTIDE SEQUENCE [LARGE SCALE GENOMIC DNA]</scope>
    <source>
        <strain evidence="8">JBL SC #1</strain>
    </source>
</reference>
<evidence type="ECO:0000313" key="8">
    <source>
        <dbReference type="Ensembl" id="ENSACAP00000019137.2"/>
    </source>
</evidence>
<evidence type="ECO:0000256" key="5">
    <source>
        <dbReference type="SAM" id="MobiDB-lite"/>
    </source>
</evidence>
<feature type="transmembrane region" description="Helical" evidence="6">
    <location>
        <begin position="60"/>
        <end position="82"/>
    </location>
</feature>
<keyword evidence="2 6" id="KW-0812">Transmembrane</keyword>